<feature type="compositionally biased region" description="Gly residues" evidence="1">
    <location>
        <begin position="22"/>
        <end position="43"/>
    </location>
</feature>
<comment type="caution">
    <text evidence="2">The sequence shown here is derived from an EMBL/GenBank/DDBJ whole genome shotgun (WGS) entry which is preliminary data.</text>
</comment>
<evidence type="ECO:0000313" key="3">
    <source>
        <dbReference type="Proteomes" id="UP000220102"/>
    </source>
</evidence>
<accession>A0A2A8CXS3</accession>
<proteinExistence type="predicted"/>
<feature type="compositionally biased region" description="Pro residues" evidence="1">
    <location>
        <begin position="1"/>
        <end position="21"/>
    </location>
</feature>
<reference evidence="2 3" key="1">
    <citation type="submission" date="2017-10" db="EMBL/GenBank/DDBJ databases">
        <title>Draft genome of Longibacter Salinarum.</title>
        <authorList>
            <person name="Goh K.M."/>
            <person name="Shamsir M.S."/>
            <person name="Lim S.W."/>
        </authorList>
    </citation>
    <scope>NUCLEOTIDE SEQUENCE [LARGE SCALE GENOMIC DNA]</scope>
    <source>
        <strain evidence="2 3">KCTC 52045</strain>
    </source>
</reference>
<dbReference type="AlphaFoldDB" id="A0A2A8CXS3"/>
<keyword evidence="3" id="KW-1185">Reference proteome</keyword>
<sequence>MNHPGGPPPGGLVGGFPPPGGSPGGFPGGIFGGFPASGGFPWPGGGPFPAPAPSAAAGKSATRPWYNPRSTSVAGTPWAIA</sequence>
<evidence type="ECO:0000313" key="2">
    <source>
        <dbReference type="EMBL" id="PEN13522.1"/>
    </source>
</evidence>
<organism evidence="2 3">
    <name type="scientific">Longibacter salinarum</name>
    <dbReference type="NCBI Taxonomy" id="1850348"/>
    <lineage>
        <taxon>Bacteria</taxon>
        <taxon>Pseudomonadati</taxon>
        <taxon>Rhodothermota</taxon>
        <taxon>Rhodothermia</taxon>
        <taxon>Rhodothermales</taxon>
        <taxon>Salisaetaceae</taxon>
        <taxon>Longibacter</taxon>
    </lineage>
</organism>
<evidence type="ECO:0000256" key="1">
    <source>
        <dbReference type="SAM" id="MobiDB-lite"/>
    </source>
</evidence>
<dbReference type="Proteomes" id="UP000220102">
    <property type="component" value="Unassembled WGS sequence"/>
</dbReference>
<feature type="region of interest" description="Disordered" evidence="1">
    <location>
        <begin position="1"/>
        <end position="81"/>
    </location>
</feature>
<protein>
    <submittedName>
        <fullName evidence="2">Uncharacterized protein</fullName>
    </submittedName>
</protein>
<gene>
    <name evidence="2" type="ORF">CRI94_09415</name>
</gene>
<name>A0A2A8CXS3_9BACT</name>
<dbReference type="EMBL" id="PDEQ01000004">
    <property type="protein sequence ID" value="PEN13522.1"/>
    <property type="molecule type" value="Genomic_DNA"/>
</dbReference>